<dbReference type="PANTHER" id="PTHR10366:SF562">
    <property type="entry name" value="ALDEHYDE REDUCTASE II (AFU_ORTHOLOGUE AFUA_1G11360)"/>
    <property type="match status" value="1"/>
</dbReference>
<dbReference type="InParanoid" id="A0A507BB02"/>
<comment type="similarity">
    <text evidence="2">Belongs to the NAD(P)-dependent epimerase/dehydratase family. Dihydroflavonol-4-reductase subfamily.</text>
</comment>
<dbReference type="InterPro" id="IPR036291">
    <property type="entry name" value="NAD(P)-bd_dom_sf"/>
</dbReference>
<dbReference type="AlphaFoldDB" id="A0A507BB02"/>
<dbReference type="STRING" id="1093900.A0A507BB02"/>
<proteinExistence type="inferred from homology"/>
<dbReference type="SUPFAM" id="SSF51735">
    <property type="entry name" value="NAD(P)-binding Rossmann-fold domains"/>
    <property type="match status" value="1"/>
</dbReference>
<evidence type="ECO:0000313" key="5">
    <source>
        <dbReference type="Proteomes" id="UP000319257"/>
    </source>
</evidence>
<dbReference type="OrthoDB" id="2735536at2759"/>
<dbReference type="InterPro" id="IPR001509">
    <property type="entry name" value="Epimerase_deHydtase"/>
</dbReference>
<dbReference type="Pfam" id="PF01370">
    <property type="entry name" value="Epimerase"/>
    <property type="match status" value="1"/>
</dbReference>
<evidence type="ECO:0000259" key="3">
    <source>
        <dbReference type="Pfam" id="PF01370"/>
    </source>
</evidence>
<keyword evidence="1" id="KW-0560">Oxidoreductase</keyword>
<organism evidence="4 5">
    <name type="scientific">Thyridium curvatum</name>
    <dbReference type="NCBI Taxonomy" id="1093900"/>
    <lineage>
        <taxon>Eukaryota</taxon>
        <taxon>Fungi</taxon>
        <taxon>Dikarya</taxon>
        <taxon>Ascomycota</taxon>
        <taxon>Pezizomycotina</taxon>
        <taxon>Sordariomycetes</taxon>
        <taxon>Sordariomycetidae</taxon>
        <taxon>Thyridiales</taxon>
        <taxon>Thyridiaceae</taxon>
        <taxon>Thyridium</taxon>
    </lineage>
</organism>
<reference evidence="4 5" key="1">
    <citation type="submission" date="2019-06" db="EMBL/GenBank/DDBJ databases">
        <title>Draft genome sequence of the filamentous fungus Phialemoniopsis curvata isolated from diesel fuel.</title>
        <authorList>
            <person name="Varaljay V.A."/>
            <person name="Lyon W.J."/>
            <person name="Crouch A.L."/>
            <person name="Drake C.E."/>
            <person name="Hollomon J.M."/>
            <person name="Nadeau L.J."/>
            <person name="Nunn H.S."/>
            <person name="Stevenson B.S."/>
            <person name="Bojanowski C.L."/>
            <person name="Crookes-Goodson W.J."/>
        </authorList>
    </citation>
    <scope>NUCLEOTIDE SEQUENCE [LARGE SCALE GENOMIC DNA]</scope>
    <source>
        <strain evidence="4 5">D216</strain>
    </source>
</reference>
<dbReference type="InterPro" id="IPR050425">
    <property type="entry name" value="NAD(P)_dehydrat-like"/>
</dbReference>
<sequence length="374" mass="39871">MPDADAPPPPPTPAIPPGSWVVVTGANGFIASHISLELLRRGYRVRGTVRDLAKCEPWLAGELFADYARAGAFELAGVPDIAAPGAFARAIEGASGIVHVASVTSFDPDPSNVVPPAVAAATGILRAALAEPSVRRFVFTSSSSAAAMATAPGHVGRDTWNDAATHLANTMPKEAPAKGPIVYMASKVAAEKAVWEFADKERPQFAVNVVSPFTNFGRVLHKNQPGSTTGWVKKMYLGLEAPTKMLPSCEHLPACFNLLSEESAKANVHLSAIFIHVDDVALLHAAALLDPNVNSARLQAWNSPFNWRDVAAIIHRLYPDSRVITDVEDSPRPTLTADTEEPLRLLKAWGGRDGFRSLEEAVKDTVDGVIQNSA</sequence>
<evidence type="ECO:0000313" key="4">
    <source>
        <dbReference type="EMBL" id="TPX14549.1"/>
    </source>
</evidence>
<accession>A0A507BB02</accession>
<evidence type="ECO:0000256" key="2">
    <source>
        <dbReference type="ARBA" id="ARBA00023445"/>
    </source>
</evidence>
<dbReference type="GeneID" id="41972688"/>
<keyword evidence="5" id="KW-1185">Reference proteome</keyword>
<name>A0A507BB02_9PEZI</name>
<protein>
    <recommendedName>
        <fullName evidence="3">NAD-dependent epimerase/dehydratase domain-containing protein</fullName>
    </recommendedName>
</protein>
<dbReference type="GO" id="GO:0016616">
    <property type="term" value="F:oxidoreductase activity, acting on the CH-OH group of donors, NAD or NADP as acceptor"/>
    <property type="evidence" value="ECO:0007669"/>
    <property type="project" value="TreeGrafter"/>
</dbReference>
<feature type="domain" description="NAD-dependent epimerase/dehydratase" evidence="3">
    <location>
        <begin position="21"/>
        <end position="291"/>
    </location>
</feature>
<dbReference type="EMBL" id="SKBQ01000027">
    <property type="protein sequence ID" value="TPX14549.1"/>
    <property type="molecule type" value="Genomic_DNA"/>
</dbReference>
<evidence type="ECO:0000256" key="1">
    <source>
        <dbReference type="ARBA" id="ARBA00023002"/>
    </source>
</evidence>
<dbReference type="Proteomes" id="UP000319257">
    <property type="component" value="Unassembled WGS sequence"/>
</dbReference>
<gene>
    <name evidence="4" type="ORF">E0L32_005241</name>
</gene>
<dbReference type="PANTHER" id="PTHR10366">
    <property type="entry name" value="NAD DEPENDENT EPIMERASE/DEHYDRATASE"/>
    <property type="match status" value="1"/>
</dbReference>
<comment type="caution">
    <text evidence="4">The sequence shown here is derived from an EMBL/GenBank/DDBJ whole genome shotgun (WGS) entry which is preliminary data.</text>
</comment>
<dbReference type="RefSeq" id="XP_030996260.1">
    <property type="nucleotide sequence ID" value="XM_031139741.1"/>
</dbReference>
<dbReference type="Gene3D" id="3.40.50.720">
    <property type="entry name" value="NAD(P)-binding Rossmann-like Domain"/>
    <property type="match status" value="1"/>
</dbReference>